<keyword evidence="4" id="KW-1185">Reference proteome</keyword>
<dbReference type="RefSeq" id="WP_246416917.1">
    <property type="nucleotide sequence ID" value="NZ_BAABAG010000013.1"/>
</dbReference>
<evidence type="ECO:0000313" key="3">
    <source>
        <dbReference type="EMBL" id="MBB5849045.1"/>
    </source>
</evidence>
<dbReference type="CDD" id="cd06588">
    <property type="entry name" value="PhnB_like"/>
    <property type="match status" value="1"/>
</dbReference>
<sequence length="177" mass="18948">MSETTTDPGLPDDVGVDAGADPTGTAPAPEALEESMPHPSDPSVTPFLMFEGDAGAAMDAYLSVFVEHLPVTEVRRDLFDDSSPRGAEWAGKVLHGELEVAGQRLRFFDSFTSHGFTFTPAISLFVELPDPTAVDAVHDALIAGGGQDYMPPGDYGFSRRFAWVGDRFGVTWQLNAA</sequence>
<feature type="region of interest" description="Disordered" evidence="1">
    <location>
        <begin position="1"/>
        <end position="42"/>
    </location>
</feature>
<feature type="domain" description="PhnB-like" evidence="2">
    <location>
        <begin position="43"/>
        <end position="174"/>
    </location>
</feature>
<dbReference type="Pfam" id="PF06983">
    <property type="entry name" value="3-dmu-9_3-mt"/>
    <property type="match status" value="1"/>
</dbReference>
<comment type="caution">
    <text evidence="3">The sequence shown here is derived from an EMBL/GenBank/DDBJ whole genome shotgun (WGS) entry which is preliminary data.</text>
</comment>
<keyword evidence="3" id="KW-0830">Ubiquinone</keyword>
<proteinExistence type="predicted"/>
<evidence type="ECO:0000313" key="4">
    <source>
        <dbReference type="Proteomes" id="UP000567246"/>
    </source>
</evidence>
<gene>
    <name evidence="3" type="ORF">HDA33_001609</name>
</gene>
<dbReference type="Gene3D" id="3.30.720.110">
    <property type="match status" value="1"/>
</dbReference>
<dbReference type="GO" id="GO:0008168">
    <property type="term" value="F:methyltransferase activity"/>
    <property type="evidence" value="ECO:0007669"/>
    <property type="project" value="UniProtKB-KW"/>
</dbReference>
<keyword evidence="3" id="KW-0808">Transferase</keyword>
<dbReference type="EMBL" id="JACHMW010000001">
    <property type="protein sequence ID" value="MBB5849045.1"/>
    <property type="molecule type" value="Genomic_DNA"/>
</dbReference>
<dbReference type="Gene3D" id="3.30.720.100">
    <property type="match status" value="1"/>
</dbReference>
<dbReference type="PANTHER" id="PTHR33990:SF4">
    <property type="entry name" value="PHNB-LIKE DOMAIN-CONTAINING PROTEIN"/>
    <property type="match status" value="1"/>
</dbReference>
<dbReference type="AlphaFoldDB" id="A0A7W9N0H3"/>
<dbReference type="PANTHER" id="PTHR33990">
    <property type="entry name" value="PROTEIN YJDN-RELATED"/>
    <property type="match status" value="1"/>
</dbReference>
<organism evidence="3 4">
    <name type="scientific">Micrococcus endophyticus</name>
    <dbReference type="NCBI Taxonomy" id="455343"/>
    <lineage>
        <taxon>Bacteria</taxon>
        <taxon>Bacillati</taxon>
        <taxon>Actinomycetota</taxon>
        <taxon>Actinomycetes</taxon>
        <taxon>Micrococcales</taxon>
        <taxon>Micrococcaceae</taxon>
        <taxon>Micrococcus</taxon>
    </lineage>
</organism>
<evidence type="ECO:0000259" key="2">
    <source>
        <dbReference type="Pfam" id="PF06983"/>
    </source>
</evidence>
<name>A0A7W9N0H3_9MICC</name>
<protein>
    <submittedName>
        <fullName evidence="3">Putative 3-demethylubiquinone-9 3-methyltransferase (Glyoxalase superfamily)</fullName>
    </submittedName>
</protein>
<reference evidence="3 4" key="1">
    <citation type="submission" date="2020-08" db="EMBL/GenBank/DDBJ databases">
        <title>Sequencing the genomes of 1000 actinobacteria strains.</title>
        <authorList>
            <person name="Klenk H.-P."/>
        </authorList>
    </citation>
    <scope>NUCLEOTIDE SEQUENCE [LARGE SCALE GENOMIC DNA]</scope>
    <source>
        <strain evidence="3 4">DSM 17945</strain>
    </source>
</reference>
<dbReference type="InterPro" id="IPR028973">
    <property type="entry name" value="PhnB-like"/>
</dbReference>
<feature type="compositionally biased region" description="Low complexity" evidence="1">
    <location>
        <begin position="17"/>
        <end position="29"/>
    </location>
</feature>
<evidence type="ECO:0000256" key="1">
    <source>
        <dbReference type="SAM" id="MobiDB-lite"/>
    </source>
</evidence>
<accession>A0A7W9N0H3</accession>
<keyword evidence="3" id="KW-0489">Methyltransferase</keyword>
<dbReference type="GO" id="GO:0032259">
    <property type="term" value="P:methylation"/>
    <property type="evidence" value="ECO:0007669"/>
    <property type="project" value="UniProtKB-KW"/>
</dbReference>
<dbReference type="Proteomes" id="UP000567246">
    <property type="component" value="Unassembled WGS sequence"/>
</dbReference>
<dbReference type="InterPro" id="IPR029068">
    <property type="entry name" value="Glyas_Bleomycin-R_OHBP_Dase"/>
</dbReference>
<dbReference type="SUPFAM" id="SSF54593">
    <property type="entry name" value="Glyoxalase/Bleomycin resistance protein/Dihydroxybiphenyl dioxygenase"/>
    <property type="match status" value="1"/>
</dbReference>